<dbReference type="GeneID" id="25260441"/>
<dbReference type="AlphaFoldDB" id="A0A098VSH9"/>
<keyword evidence="3" id="KW-1185">Reference proteome</keyword>
<gene>
    <name evidence="2" type="ORF">DI09_5p430</name>
</gene>
<keyword evidence="1" id="KW-0732">Signal</keyword>
<feature type="chain" id="PRO_5001950424" evidence="1">
    <location>
        <begin position="24"/>
        <end position="328"/>
    </location>
</feature>
<proteinExistence type="predicted"/>
<evidence type="ECO:0000313" key="3">
    <source>
        <dbReference type="Proteomes" id="UP000029725"/>
    </source>
</evidence>
<dbReference type="PROSITE" id="PS51257">
    <property type="entry name" value="PROKAR_LIPOPROTEIN"/>
    <property type="match status" value="1"/>
</dbReference>
<sequence>MCRLIYFYALIFIKVLLYSFVSSSCNSCAAAQKEQKQPSQPPSQQPSQQPSQYYLLADSSILGGVGISPAGDGTHPEILAISELKSKPNKCPLLPSSSLKPTCTSPVSEHFIQTFDPYTTIIKTLYGTHTELSTATQCIPFAAAPVVASTISATQTVVQFASPPQQPQFILPYPSFPPIFNQPLPTSSKCTELLSNNQLLALIHEQMCVGNDRMRQMLNEIISKSAVTSYFTKTILPSFTSTLPICTISTSSVISTFSKQGVIPPSPTSPACMSLCNNGFHQFQIMPPQIRVVVATSTYLLPSYGAFTAPSPSPQYCPFRQAATPDSF</sequence>
<evidence type="ECO:0000313" key="2">
    <source>
        <dbReference type="EMBL" id="KGG50696.1"/>
    </source>
</evidence>
<reference evidence="2 3" key="1">
    <citation type="submission" date="2014-04" db="EMBL/GenBank/DDBJ databases">
        <title>A new species of microsporidia sheds light on the evolution of extreme parasitism.</title>
        <authorList>
            <person name="Haag K.L."/>
            <person name="James T.Y."/>
            <person name="Larsson R."/>
            <person name="Schaer T.M."/>
            <person name="Refardt D."/>
            <person name="Pombert J.-F."/>
            <person name="Ebert D."/>
        </authorList>
    </citation>
    <scope>NUCLEOTIDE SEQUENCE [LARGE SCALE GENOMIC DNA]</scope>
    <source>
        <strain evidence="2 3">UGP3</strain>
        <tissue evidence="2">Spores</tissue>
    </source>
</reference>
<dbReference type="HOGENOM" id="CLU_847552_0_0_1"/>
<dbReference type="RefSeq" id="XP_013237123.1">
    <property type="nucleotide sequence ID" value="XM_013381669.1"/>
</dbReference>
<dbReference type="VEuPathDB" id="MicrosporidiaDB:DI09_5p430"/>
<organism evidence="2 3">
    <name type="scientific">Mitosporidium daphniae</name>
    <dbReference type="NCBI Taxonomy" id="1485682"/>
    <lineage>
        <taxon>Eukaryota</taxon>
        <taxon>Fungi</taxon>
        <taxon>Fungi incertae sedis</taxon>
        <taxon>Microsporidia</taxon>
        <taxon>Mitosporidium</taxon>
    </lineage>
</organism>
<dbReference type="EMBL" id="JMKJ01000555">
    <property type="protein sequence ID" value="KGG50696.1"/>
    <property type="molecule type" value="Genomic_DNA"/>
</dbReference>
<name>A0A098VSH9_9MICR</name>
<accession>A0A098VSH9</accession>
<protein>
    <submittedName>
        <fullName evidence="2">Uncharacterized protein</fullName>
    </submittedName>
</protein>
<comment type="caution">
    <text evidence="2">The sequence shown here is derived from an EMBL/GenBank/DDBJ whole genome shotgun (WGS) entry which is preliminary data.</text>
</comment>
<feature type="signal peptide" evidence="1">
    <location>
        <begin position="1"/>
        <end position="23"/>
    </location>
</feature>
<dbReference type="Proteomes" id="UP000029725">
    <property type="component" value="Unassembled WGS sequence"/>
</dbReference>
<evidence type="ECO:0000256" key="1">
    <source>
        <dbReference type="SAM" id="SignalP"/>
    </source>
</evidence>